<dbReference type="EMBL" id="CP047963">
    <property type="protein sequence ID" value="QHQ53577.1"/>
    <property type="molecule type" value="Genomic_DNA"/>
</dbReference>
<proteinExistence type="predicted"/>
<accession>A0AAE6SN84</accession>
<dbReference type="Proteomes" id="UP000463871">
    <property type="component" value="Plasmid pMC64A"/>
</dbReference>
<protein>
    <submittedName>
        <fullName evidence="2">CRISPR system precrRNA processing endoribonuclease RAMP protein Cas6</fullName>
    </submittedName>
</protein>
<evidence type="ECO:0000313" key="2">
    <source>
        <dbReference type="EMBL" id="QHQ53577.1"/>
    </source>
</evidence>
<dbReference type="AlphaFoldDB" id="A0AAE6SN84"/>
<keyword evidence="2" id="KW-0614">Plasmid</keyword>
<reference evidence="2 3" key="1">
    <citation type="submission" date="2020-01" db="EMBL/GenBank/DDBJ databases">
        <title>Complete genome of Aeromonas media MC64.</title>
        <authorList>
            <person name="Cao G."/>
            <person name="Fu J."/>
            <person name="Zhong C."/>
        </authorList>
    </citation>
    <scope>NUCLEOTIDE SEQUENCE [LARGE SCALE GENOMIC DNA]</scope>
    <source>
        <strain evidence="2 3">MC64</strain>
        <plasmid evidence="3">pmc64a</plasmid>
    </source>
</reference>
<evidence type="ECO:0000259" key="1">
    <source>
        <dbReference type="Pfam" id="PF10040"/>
    </source>
</evidence>
<dbReference type="RefSeq" id="WP_125602683.1">
    <property type="nucleotide sequence ID" value="NZ_CAWPID010000002.1"/>
</dbReference>
<geneLocation type="plasmid" evidence="3">
    <name>pmc64a</name>
</geneLocation>
<name>A0AAE6SN84_AERME</name>
<organism evidence="2 3">
    <name type="scientific">Aeromonas media</name>
    <dbReference type="NCBI Taxonomy" id="651"/>
    <lineage>
        <taxon>Bacteria</taxon>
        <taxon>Pseudomonadati</taxon>
        <taxon>Pseudomonadota</taxon>
        <taxon>Gammaproteobacteria</taxon>
        <taxon>Aeromonadales</taxon>
        <taxon>Aeromonadaceae</taxon>
        <taxon>Aeromonas</taxon>
    </lineage>
</organism>
<dbReference type="InterPro" id="IPR019267">
    <property type="entry name" value="CRISPR-assoc_Cas6_C"/>
</dbReference>
<sequence length="305" mass="34397">MSLDTLFALCRRIDLLSLECRVQMHDAGFMDEQAGNLLHGSLGWAMKEAAPRLWQDAYGPLEQGAVRPLSIHPPESGCQWRKGESITFGVTLFNALARDLNGVKWSLQRMGERGWGQQRIGFTLQEITQRTPLGKRLIWSQQGPDRLLSPLNDSLEEAILAAAALCSEDQPAFVQLRARTRLHIKDAGSPVTSAPSALLLGRTLCRRLLALVGPHSERERQAVQQHLNELEKIQLCWDHTQNDHLTRYSARQQQRHRIEGLKGLWAYQGDIQRLLPWLALGEWIQLGNKTSFGFGAIDWQLACSN</sequence>
<dbReference type="Pfam" id="PF10040">
    <property type="entry name" value="CRISPR_Cas6"/>
    <property type="match status" value="1"/>
</dbReference>
<feature type="domain" description="CRISPR-associated protein Cas6 C-terminal" evidence="1">
    <location>
        <begin position="193"/>
        <end position="297"/>
    </location>
</feature>
<gene>
    <name evidence="2" type="ORF">GWI30_22235</name>
</gene>
<evidence type="ECO:0000313" key="3">
    <source>
        <dbReference type="Proteomes" id="UP000463871"/>
    </source>
</evidence>